<dbReference type="GO" id="GO:0046872">
    <property type="term" value="F:metal ion binding"/>
    <property type="evidence" value="ECO:0007669"/>
    <property type="project" value="UniProtKB-KW"/>
</dbReference>
<evidence type="ECO:0000256" key="4">
    <source>
        <dbReference type="ARBA" id="ARBA00014281"/>
    </source>
</evidence>
<dbReference type="PROSITE" id="PS01087">
    <property type="entry name" value="RADICAL_ACTIVATING"/>
    <property type="match status" value="1"/>
</dbReference>
<evidence type="ECO:0000256" key="10">
    <source>
        <dbReference type="ARBA" id="ARBA00023014"/>
    </source>
</evidence>
<keyword evidence="5" id="KW-0004">4Fe-4S</keyword>
<dbReference type="InterPro" id="IPR001989">
    <property type="entry name" value="Radical_activat_CS"/>
</dbReference>
<dbReference type="GO" id="GO:0051539">
    <property type="term" value="F:4 iron, 4 sulfur cluster binding"/>
    <property type="evidence" value="ECO:0007669"/>
    <property type="project" value="UniProtKB-KW"/>
</dbReference>
<dbReference type="RefSeq" id="WP_181339084.1">
    <property type="nucleotide sequence ID" value="NZ_JAAKDE010000006.1"/>
</dbReference>
<keyword evidence="15" id="KW-1185">Reference proteome</keyword>
<evidence type="ECO:0000256" key="12">
    <source>
        <dbReference type="PIRNR" id="PIRNR000368"/>
    </source>
</evidence>
<evidence type="ECO:0000256" key="8">
    <source>
        <dbReference type="ARBA" id="ARBA00023002"/>
    </source>
</evidence>
<dbReference type="AlphaFoldDB" id="A0A8J6I1I5"/>
<dbReference type="GO" id="GO:0004748">
    <property type="term" value="F:ribonucleoside-diphosphate reductase activity, thioredoxin disulfide as acceptor"/>
    <property type="evidence" value="ECO:0007669"/>
    <property type="project" value="TreeGrafter"/>
</dbReference>
<dbReference type="SFLD" id="SFLDG01063">
    <property type="entry name" value="activating_enzymes__group_1"/>
    <property type="match status" value="1"/>
</dbReference>
<comment type="catalytic activity">
    <reaction evidence="11">
        <text>glycyl-[protein] + reduced [flavodoxin] + S-adenosyl-L-methionine = glycin-2-yl radical-[protein] + semiquinone [flavodoxin] + 5'-deoxyadenosine + L-methionine + H(+)</text>
        <dbReference type="Rhea" id="RHEA:61976"/>
        <dbReference type="Rhea" id="RHEA-COMP:10622"/>
        <dbReference type="Rhea" id="RHEA-COMP:14480"/>
        <dbReference type="Rhea" id="RHEA-COMP:15993"/>
        <dbReference type="Rhea" id="RHEA-COMP:15994"/>
        <dbReference type="ChEBI" id="CHEBI:15378"/>
        <dbReference type="ChEBI" id="CHEBI:17319"/>
        <dbReference type="ChEBI" id="CHEBI:29947"/>
        <dbReference type="ChEBI" id="CHEBI:32722"/>
        <dbReference type="ChEBI" id="CHEBI:57618"/>
        <dbReference type="ChEBI" id="CHEBI:57844"/>
        <dbReference type="ChEBI" id="CHEBI:59789"/>
        <dbReference type="ChEBI" id="CHEBI:140311"/>
    </reaction>
</comment>
<comment type="cofactor">
    <cofactor evidence="1">
        <name>[4Fe-4S] cluster</name>
        <dbReference type="ChEBI" id="CHEBI:49883"/>
    </cofactor>
</comment>
<keyword evidence="8 12" id="KW-0560">Oxidoreductase</keyword>
<evidence type="ECO:0000313" key="15">
    <source>
        <dbReference type="Proteomes" id="UP000657177"/>
    </source>
</evidence>
<dbReference type="InterPro" id="IPR013785">
    <property type="entry name" value="Aldolase_TIM"/>
</dbReference>
<evidence type="ECO:0000259" key="13">
    <source>
        <dbReference type="PROSITE" id="PS51918"/>
    </source>
</evidence>
<reference evidence="14" key="1">
    <citation type="submission" date="2020-06" db="EMBL/GenBank/DDBJ databases">
        <title>Novel chitinolytic bacterium.</title>
        <authorList>
            <person name="Ungkulpasvich U."/>
            <person name="Kosugi A."/>
            <person name="Uke A."/>
        </authorList>
    </citation>
    <scope>NUCLEOTIDE SEQUENCE</scope>
    <source>
        <strain evidence="14">UUS1-1</strain>
    </source>
</reference>
<dbReference type="PROSITE" id="PS51918">
    <property type="entry name" value="RADICAL_SAM"/>
    <property type="match status" value="1"/>
</dbReference>
<comment type="caution">
    <text evidence="14">The sequence shown here is derived from an EMBL/GenBank/DDBJ whole genome shotgun (WGS) entry which is preliminary data.</text>
</comment>
<evidence type="ECO:0000256" key="2">
    <source>
        <dbReference type="ARBA" id="ARBA00003852"/>
    </source>
</evidence>
<evidence type="ECO:0000313" key="14">
    <source>
        <dbReference type="EMBL" id="MBA2132629.1"/>
    </source>
</evidence>
<comment type="function">
    <text evidence="2 12">Activation of anaerobic ribonucleoside-triphosphate reductase under anaerobic conditions by generation of an organic free radical, using S-adenosylmethionine and reduced flavodoxin as cosubstrates to produce 5'-deoxy-adenosine.</text>
</comment>
<dbReference type="EMBL" id="JAAKDE010000006">
    <property type="protein sequence ID" value="MBA2132629.1"/>
    <property type="molecule type" value="Genomic_DNA"/>
</dbReference>
<dbReference type="Proteomes" id="UP000657177">
    <property type="component" value="Unassembled WGS sequence"/>
</dbReference>
<dbReference type="InterPro" id="IPR007197">
    <property type="entry name" value="rSAM"/>
</dbReference>
<dbReference type="InterPro" id="IPR034457">
    <property type="entry name" value="Organic_radical-activating"/>
</dbReference>
<dbReference type="SUPFAM" id="SSF102114">
    <property type="entry name" value="Radical SAM enzymes"/>
    <property type="match status" value="1"/>
</dbReference>
<feature type="domain" description="Radical SAM core" evidence="13">
    <location>
        <begin position="19"/>
        <end position="183"/>
    </location>
</feature>
<dbReference type="SFLD" id="SFLDS00029">
    <property type="entry name" value="Radical_SAM"/>
    <property type="match status" value="1"/>
</dbReference>
<evidence type="ECO:0000256" key="11">
    <source>
        <dbReference type="ARBA" id="ARBA00047365"/>
    </source>
</evidence>
<dbReference type="SFLD" id="SFLDG01066">
    <property type="entry name" value="organic_radical-activating_enz"/>
    <property type="match status" value="1"/>
</dbReference>
<keyword evidence="9" id="KW-0408">Iron</keyword>
<dbReference type="GO" id="GO:0043365">
    <property type="term" value="F:[formate-C-acetyltransferase]-activating enzyme activity"/>
    <property type="evidence" value="ECO:0007669"/>
    <property type="project" value="InterPro"/>
</dbReference>
<evidence type="ECO:0000256" key="9">
    <source>
        <dbReference type="ARBA" id="ARBA00023004"/>
    </source>
</evidence>
<dbReference type="InterPro" id="IPR012837">
    <property type="entry name" value="NrdG"/>
</dbReference>
<keyword evidence="6" id="KW-0949">S-adenosyl-L-methionine</keyword>
<name>A0A8J6I1I5_9FIRM</name>
<sequence>MTDGKLSIQIAGVVPESVVDGPGLRAVVFFQGCPHHCPGCHNPETWDPRGGQRLSVDEVWRLLRYNPLLSGITLSGGEPLAQPEGALALARKARAAQGNVMIYTGYTWEEILRMPSPVIKELLKITALLVDGPFLEAEKEQRLPFRGSRNQRIIDVQASLGKECPVLWVPNGGIKHGLATGGE</sequence>
<accession>A0A8J6I1I5</accession>
<evidence type="ECO:0000256" key="6">
    <source>
        <dbReference type="ARBA" id="ARBA00022691"/>
    </source>
</evidence>
<proteinExistence type="inferred from homology"/>
<dbReference type="Pfam" id="PF13353">
    <property type="entry name" value="Fer4_12"/>
    <property type="match status" value="1"/>
</dbReference>
<dbReference type="PANTHER" id="PTHR30352">
    <property type="entry name" value="PYRUVATE FORMATE-LYASE-ACTIVATING ENZYME"/>
    <property type="match status" value="1"/>
</dbReference>
<dbReference type="PIRSF" id="PIRSF000368">
    <property type="entry name" value="NrdG"/>
    <property type="match status" value="1"/>
</dbReference>
<evidence type="ECO:0000256" key="3">
    <source>
        <dbReference type="ARBA" id="ARBA00009777"/>
    </source>
</evidence>
<organism evidence="14 15">
    <name type="scientific">Capillibacterium thermochitinicola</name>
    <dbReference type="NCBI Taxonomy" id="2699427"/>
    <lineage>
        <taxon>Bacteria</taxon>
        <taxon>Bacillati</taxon>
        <taxon>Bacillota</taxon>
        <taxon>Capillibacterium</taxon>
    </lineage>
</organism>
<gene>
    <name evidence="14" type="primary">nrdG</name>
    <name evidence="14" type="ORF">G5B42_03610</name>
</gene>
<comment type="similarity">
    <text evidence="3 12">Belongs to the organic radical-activating enzymes family.</text>
</comment>
<dbReference type="CDD" id="cd01335">
    <property type="entry name" value="Radical_SAM"/>
    <property type="match status" value="1"/>
</dbReference>
<keyword evidence="7" id="KW-0479">Metal-binding</keyword>
<dbReference type="InterPro" id="IPR058240">
    <property type="entry name" value="rSAM_sf"/>
</dbReference>
<protein>
    <recommendedName>
        <fullName evidence="4 12">Anaerobic ribonucleoside-triphosphate reductase-activating protein</fullName>
        <ecNumber evidence="12">1.97.1.-</ecNumber>
    </recommendedName>
</protein>
<evidence type="ECO:0000256" key="5">
    <source>
        <dbReference type="ARBA" id="ARBA00022485"/>
    </source>
</evidence>
<dbReference type="PANTHER" id="PTHR30352:SF2">
    <property type="entry name" value="ANAEROBIC RIBONUCLEOSIDE-TRIPHOSPHATE REDUCTASE-ACTIVATING PROTEIN"/>
    <property type="match status" value="1"/>
</dbReference>
<dbReference type="NCBIfam" id="TIGR02491">
    <property type="entry name" value="NrdG"/>
    <property type="match status" value="1"/>
</dbReference>
<dbReference type="SFLD" id="SFLDF00299">
    <property type="entry name" value="anaerobic_ribonucleoside-triph"/>
    <property type="match status" value="1"/>
</dbReference>
<evidence type="ECO:0000256" key="7">
    <source>
        <dbReference type="ARBA" id="ARBA00022723"/>
    </source>
</evidence>
<evidence type="ECO:0000256" key="1">
    <source>
        <dbReference type="ARBA" id="ARBA00001966"/>
    </source>
</evidence>
<dbReference type="Gene3D" id="3.20.20.70">
    <property type="entry name" value="Aldolase class I"/>
    <property type="match status" value="1"/>
</dbReference>
<dbReference type="EC" id="1.97.1.-" evidence="12"/>
<keyword evidence="10" id="KW-0411">Iron-sulfur</keyword>